<feature type="modified residue" description="4-aspartylphosphate" evidence="1">
    <location>
        <position position="59"/>
    </location>
</feature>
<evidence type="ECO:0000256" key="1">
    <source>
        <dbReference type="PROSITE-ProRule" id="PRU00169"/>
    </source>
</evidence>
<dbReference type="AlphaFoldDB" id="A0A2G1VVA7"/>
<name>A0A2G1VVA7_9FLAO</name>
<accession>A0A2G1VVA7</accession>
<protein>
    <recommendedName>
        <fullName evidence="2">Response regulatory domain-containing protein</fullName>
    </recommendedName>
</protein>
<comment type="caution">
    <text evidence="3">The sequence shown here is derived from an EMBL/GenBank/DDBJ whole genome shotgun (WGS) entry which is preliminary data.</text>
</comment>
<dbReference type="SUPFAM" id="SSF52172">
    <property type="entry name" value="CheY-like"/>
    <property type="match status" value="1"/>
</dbReference>
<organism evidence="3 4">
    <name type="scientific">Leeuwenhoekiella nanhaiensis</name>
    <dbReference type="NCBI Taxonomy" id="1655491"/>
    <lineage>
        <taxon>Bacteria</taxon>
        <taxon>Pseudomonadati</taxon>
        <taxon>Bacteroidota</taxon>
        <taxon>Flavobacteriia</taxon>
        <taxon>Flavobacteriales</taxon>
        <taxon>Flavobacteriaceae</taxon>
        <taxon>Leeuwenhoekiella</taxon>
    </lineage>
</organism>
<dbReference type="InterPro" id="IPR001789">
    <property type="entry name" value="Sig_transdc_resp-reg_receiver"/>
</dbReference>
<feature type="domain" description="Response regulatory" evidence="2">
    <location>
        <begin position="4"/>
        <end position="132"/>
    </location>
</feature>
<dbReference type="EMBL" id="NQXA01000001">
    <property type="protein sequence ID" value="PHQ30684.1"/>
    <property type="molecule type" value="Genomic_DNA"/>
</dbReference>
<dbReference type="RefSeq" id="WP_099644225.1">
    <property type="nucleotide sequence ID" value="NZ_KZ319287.1"/>
</dbReference>
<keyword evidence="1" id="KW-0597">Phosphoprotein</keyword>
<reference evidence="3 4" key="1">
    <citation type="submission" date="2017-08" db="EMBL/GenBank/DDBJ databases">
        <title>The whole genome shortgun sequences of strain Leeuwenhoekiella nanhaiensis G18 from the South China Sea.</title>
        <authorList>
            <person name="Liu Q."/>
        </authorList>
    </citation>
    <scope>NUCLEOTIDE SEQUENCE [LARGE SCALE GENOMIC DNA]</scope>
    <source>
        <strain evidence="3 4">G18</strain>
    </source>
</reference>
<dbReference type="InterPro" id="IPR011006">
    <property type="entry name" value="CheY-like_superfamily"/>
</dbReference>
<evidence type="ECO:0000259" key="2">
    <source>
        <dbReference type="PROSITE" id="PS50110"/>
    </source>
</evidence>
<sequence>MFKKVLIAEDLGWNTQRIEQQLLETGAEEIVIAEYCDDAYVKYVRAIKDDAPFDLLVADLSFKQDHREQKLNSGDELIAAIRGLHRPLKIIVFSMEERLQRIRMLFDEQKIDAYVFKSRRSLEDMAEALTAVAQHKRYISPQVAAALGSQKNLDIEEYDILLLEEIAKGRSNREISERFKALTIKPHGISSIEKRLSKLRIDFKASNATQLIAVVKDLGLI</sequence>
<dbReference type="GO" id="GO:0000160">
    <property type="term" value="P:phosphorelay signal transduction system"/>
    <property type="evidence" value="ECO:0007669"/>
    <property type="project" value="InterPro"/>
</dbReference>
<dbReference type="PROSITE" id="PS50110">
    <property type="entry name" value="RESPONSE_REGULATORY"/>
    <property type="match status" value="1"/>
</dbReference>
<evidence type="ECO:0000313" key="3">
    <source>
        <dbReference type="EMBL" id="PHQ30684.1"/>
    </source>
</evidence>
<dbReference type="Proteomes" id="UP000229433">
    <property type="component" value="Unassembled WGS sequence"/>
</dbReference>
<proteinExistence type="predicted"/>
<dbReference type="OrthoDB" id="659223at2"/>
<gene>
    <name evidence="3" type="ORF">CJ305_00170</name>
</gene>
<evidence type="ECO:0000313" key="4">
    <source>
        <dbReference type="Proteomes" id="UP000229433"/>
    </source>
</evidence>
<keyword evidence="4" id="KW-1185">Reference proteome</keyword>
<dbReference type="Gene3D" id="3.40.50.2300">
    <property type="match status" value="1"/>
</dbReference>